<sequence>MTNTHAELFNSLLVSYCMQNSPSFLTALLMTTANIVTTGFSLRDIEYARRGLKLVEERIDKEKRWSSFDGRILYNMSGGRRLTTLERARALLQQDENSPSARLTALPDIIRISSYRDTKINQTQQKKAVPTSFKVIPKKIVSLSRSLRYVGHDQSRATVHPTLSESKPVENDLINVPHTLLFTCKVQRLLYMSEFLILLKYVEVVIPLIFSNNLLTYHLPITQSQLLRHIRWHGPSKAHRDPRKRDVLFLPSIDFANHFSFHAQAYAWTSTVEASCICPGETVPLGADQSHFLGILQCASISPALRYANYSDAQLSRDVVRDYICQATITASSLRGSTQHLDQSKTIKWCQTA</sequence>
<accession>A0A9W7CWY1</accession>
<dbReference type="Proteomes" id="UP001165121">
    <property type="component" value="Unassembled WGS sequence"/>
</dbReference>
<evidence type="ECO:0000313" key="2">
    <source>
        <dbReference type="Proteomes" id="UP001165121"/>
    </source>
</evidence>
<comment type="caution">
    <text evidence="1">The sequence shown here is derived from an EMBL/GenBank/DDBJ whole genome shotgun (WGS) entry which is preliminary data.</text>
</comment>
<proteinExistence type="predicted"/>
<gene>
    <name evidence="1" type="ORF">Pfra01_001743200</name>
</gene>
<keyword evidence="2" id="KW-1185">Reference proteome</keyword>
<dbReference type="OrthoDB" id="127258at2759"/>
<organism evidence="1 2">
    <name type="scientific">Phytophthora fragariaefolia</name>
    <dbReference type="NCBI Taxonomy" id="1490495"/>
    <lineage>
        <taxon>Eukaryota</taxon>
        <taxon>Sar</taxon>
        <taxon>Stramenopiles</taxon>
        <taxon>Oomycota</taxon>
        <taxon>Peronosporomycetes</taxon>
        <taxon>Peronosporales</taxon>
        <taxon>Peronosporaceae</taxon>
        <taxon>Phytophthora</taxon>
    </lineage>
</organism>
<protein>
    <submittedName>
        <fullName evidence="1">Unnamed protein product</fullName>
    </submittedName>
</protein>
<dbReference type="EMBL" id="BSXT01002051">
    <property type="protein sequence ID" value="GMF46866.1"/>
    <property type="molecule type" value="Genomic_DNA"/>
</dbReference>
<name>A0A9W7CWY1_9STRA</name>
<dbReference type="AlphaFoldDB" id="A0A9W7CWY1"/>
<evidence type="ECO:0000313" key="1">
    <source>
        <dbReference type="EMBL" id="GMF46866.1"/>
    </source>
</evidence>
<reference evidence="1" key="1">
    <citation type="submission" date="2023-04" db="EMBL/GenBank/DDBJ databases">
        <title>Phytophthora fragariaefolia NBRC 109709.</title>
        <authorList>
            <person name="Ichikawa N."/>
            <person name="Sato H."/>
            <person name="Tonouchi N."/>
        </authorList>
    </citation>
    <scope>NUCLEOTIDE SEQUENCE</scope>
    <source>
        <strain evidence="1">NBRC 109709</strain>
    </source>
</reference>